<dbReference type="PANTHER" id="PTHR34724:SF2">
    <property type="entry name" value="OS12G0596101 PROTEIN"/>
    <property type="match status" value="1"/>
</dbReference>
<dbReference type="Proteomes" id="UP000799118">
    <property type="component" value="Unassembled WGS sequence"/>
</dbReference>
<feature type="non-terminal residue" evidence="1">
    <location>
        <position position="58"/>
    </location>
</feature>
<name>A0A6A4H1I5_9AGAR</name>
<organism evidence="1 2">
    <name type="scientific">Gymnopus androsaceus JB14</name>
    <dbReference type="NCBI Taxonomy" id="1447944"/>
    <lineage>
        <taxon>Eukaryota</taxon>
        <taxon>Fungi</taxon>
        <taxon>Dikarya</taxon>
        <taxon>Basidiomycota</taxon>
        <taxon>Agaricomycotina</taxon>
        <taxon>Agaricomycetes</taxon>
        <taxon>Agaricomycetidae</taxon>
        <taxon>Agaricales</taxon>
        <taxon>Marasmiineae</taxon>
        <taxon>Omphalotaceae</taxon>
        <taxon>Gymnopus</taxon>
    </lineage>
</organism>
<evidence type="ECO:0000313" key="2">
    <source>
        <dbReference type="Proteomes" id="UP000799118"/>
    </source>
</evidence>
<keyword evidence="2" id="KW-1185">Reference proteome</keyword>
<accession>A0A6A4H1I5</accession>
<sequence>MCMKATCGSCKKTSWIGCGMHIPSVMDKVADDQRCECEPQVELDGKKYPPKAKPEASS</sequence>
<reference evidence="1" key="1">
    <citation type="journal article" date="2019" name="Environ. Microbiol.">
        <title>Fungal ecological strategies reflected in gene transcription - a case study of two litter decomposers.</title>
        <authorList>
            <person name="Barbi F."/>
            <person name="Kohler A."/>
            <person name="Barry K."/>
            <person name="Baskaran P."/>
            <person name="Daum C."/>
            <person name="Fauchery L."/>
            <person name="Ihrmark K."/>
            <person name="Kuo A."/>
            <person name="LaButti K."/>
            <person name="Lipzen A."/>
            <person name="Morin E."/>
            <person name="Grigoriev I.V."/>
            <person name="Henrissat B."/>
            <person name="Lindahl B."/>
            <person name="Martin F."/>
        </authorList>
    </citation>
    <scope>NUCLEOTIDE SEQUENCE</scope>
    <source>
        <strain evidence="1">JB14</strain>
    </source>
</reference>
<evidence type="ECO:0000313" key="1">
    <source>
        <dbReference type="EMBL" id="KAE9391901.1"/>
    </source>
</evidence>
<protein>
    <submittedName>
        <fullName evidence="1">Uncharacterized protein</fullName>
    </submittedName>
</protein>
<dbReference type="PANTHER" id="PTHR34724">
    <property type="entry name" value="OS12G0596101 PROTEIN"/>
    <property type="match status" value="1"/>
</dbReference>
<dbReference type="AlphaFoldDB" id="A0A6A4H1I5"/>
<gene>
    <name evidence="1" type="ORF">BT96DRAFT_925027</name>
</gene>
<proteinExistence type="predicted"/>
<dbReference type="OrthoDB" id="88410at2759"/>
<dbReference type="EMBL" id="ML769610">
    <property type="protein sequence ID" value="KAE9391901.1"/>
    <property type="molecule type" value="Genomic_DNA"/>
</dbReference>